<dbReference type="Proteomes" id="UP000671960">
    <property type="component" value="Chromosome"/>
</dbReference>
<accession>A0ABX7UT47</accession>
<dbReference type="InterPro" id="IPR029068">
    <property type="entry name" value="Glyas_Bleomycin-R_OHBP_Dase"/>
</dbReference>
<evidence type="ECO:0000259" key="1">
    <source>
        <dbReference type="Pfam" id="PF13468"/>
    </source>
</evidence>
<gene>
    <name evidence="2" type="ORF">HC231_14240</name>
</gene>
<evidence type="ECO:0000313" key="2">
    <source>
        <dbReference type="EMBL" id="QTF08939.1"/>
    </source>
</evidence>
<sequence>MRLSLDHLVLNAQFATDQAAAILRQLGFILTPRGYHSMGSINHLVMFDGHYLEILGLPPGEPVRRQELLAGPAGLDGLVFASQDIAASAAAIRQAGFTAQPVRSFSRPVDIEGQQRQARFSTVHLAAGTFSAGRVYFCQHHTPELVWRDEWRRHPNGVTHIGQLTVVTRAPAPLARHYQALGTLEPGFELAFLDHDDYAKRYQRLLTVDPARESQFSALRFHGGDREWIAAQARILDLPFSEQPDRLLVALPAFHCLFEFLP</sequence>
<dbReference type="EMBL" id="CP050854">
    <property type="protein sequence ID" value="QTF08939.1"/>
    <property type="molecule type" value="Genomic_DNA"/>
</dbReference>
<dbReference type="Pfam" id="PF13468">
    <property type="entry name" value="Glyoxalase_3"/>
    <property type="match status" value="1"/>
</dbReference>
<keyword evidence="3" id="KW-1185">Reference proteome</keyword>
<proteinExistence type="predicted"/>
<evidence type="ECO:0000313" key="3">
    <source>
        <dbReference type="Proteomes" id="UP000671960"/>
    </source>
</evidence>
<feature type="domain" description="Glyoxalase-like" evidence="1">
    <location>
        <begin position="5"/>
        <end position="181"/>
    </location>
</feature>
<protein>
    <submittedName>
        <fullName evidence="2">VOC family protein</fullName>
    </submittedName>
</protein>
<dbReference type="SUPFAM" id="SSF54593">
    <property type="entry name" value="Glyoxalase/Bleomycin resistance protein/Dihydroxybiphenyl dioxygenase"/>
    <property type="match status" value="1"/>
</dbReference>
<reference evidence="2 3" key="1">
    <citation type="submission" date="2020-03" db="EMBL/GenBank/DDBJ databases">
        <authorList>
            <person name="Bakhshi Ganjeh M."/>
        </authorList>
    </citation>
    <scope>NUCLEOTIDE SEQUENCE [LARGE SCALE GENOMIC DNA]</scope>
    <source>
        <strain evidence="3">Iran 50</strain>
    </source>
</reference>
<dbReference type="RefSeq" id="WP_208227276.1">
    <property type="nucleotide sequence ID" value="NZ_CP050854.1"/>
</dbReference>
<dbReference type="InterPro" id="IPR025870">
    <property type="entry name" value="Glyoxalase-like_dom"/>
</dbReference>
<dbReference type="PANTHER" id="PTHR40265">
    <property type="entry name" value="BLL2707 PROTEIN"/>
    <property type="match status" value="1"/>
</dbReference>
<organism evidence="2 3">
    <name type="scientific">Brenneria izadpanahii</name>
    <dbReference type="NCBI Taxonomy" id="2722756"/>
    <lineage>
        <taxon>Bacteria</taxon>
        <taxon>Pseudomonadati</taxon>
        <taxon>Pseudomonadota</taxon>
        <taxon>Gammaproteobacteria</taxon>
        <taxon>Enterobacterales</taxon>
        <taxon>Pectobacteriaceae</taxon>
        <taxon>Brenneria</taxon>
    </lineage>
</organism>
<name>A0ABX7UT47_9GAMM</name>
<dbReference type="PANTHER" id="PTHR40265:SF1">
    <property type="entry name" value="GLYOXALASE-LIKE DOMAIN-CONTAINING PROTEIN"/>
    <property type="match status" value="1"/>
</dbReference>
<dbReference type="Gene3D" id="3.10.180.10">
    <property type="entry name" value="2,3-Dihydroxybiphenyl 1,2-Dioxygenase, domain 1"/>
    <property type="match status" value="1"/>
</dbReference>